<keyword evidence="3" id="KW-1185">Reference proteome</keyword>
<protein>
    <submittedName>
        <fullName evidence="2">Uncharacterized protein</fullName>
    </submittedName>
</protein>
<dbReference type="EMBL" id="JANIIK010000118">
    <property type="protein sequence ID" value="KAJ3585098.1"/>
    <property type="molecule type" value="Genomic_DNA"/>
</dbReference>
<organism evidence="2 3">
    <name type="scientific">Muraenolepis orangiensis</name>
    <name type="common">Patagonian moray cod</name>
    <dbReference type="NCBI Taxonomy" id="630683"/>
    <lineage>
        <taxon>Eukaryota</taxon>
        <taxon>Metazoa</taxon>
        <taxon>Chordata</taxon>
        <taxon>Craniata</taxon>
        <taxon>Vertebrata</taxon>
        <taxon>Euteleostomi</taxon>
        <taxon>Actinopterygii</taxon>
        <taxon>Neopterygii</taxon>
        <taxon>Teleostei</taxon>
        <taxon>Neoteleostei</taxon>
        <taxon>Acanthomorphata</taxon>
        <taxon>Zeiogadaria</taxon>
        <taxon>Gadariae</taxon>
        <taxon>Gadiformes</taxon>
        <taxon>Muraenolepidoidei</taxon>
        <taxon>Muraenolepididae</taxon>
        <taxon>Muraenolepis</taxon>
    </lineage>
</organism>
<proteinExistence type="predicted"/>
<sequence>MEERRAELCPPLSVHRRHFTKDLEGFSVVKPSLDLSGLLHYVFLWLVGSGRSGHMQIILLLLICSGTTIHHPHHVVMPSARRVLFLQLSLLWSKKGLEEFELQKVVPTAIPDLLHHLLFLRKEKHPVSDLQAAHDPPPPARPPLVSLR</sequence>
<evidence type="ECO:0000313" key="3">
    <source>
        <dbReference type="Proteomes" id="UP001148018"/>
    </source>
</evidence>
<accession>A0A9Q0DAP0</accession>
<name>A0A9Q0DAP0_9TELE</name>
<evidence type="ECO:0000256" key="1">
    <source>
        <dbReference type="SAM" id="MobiDB-lite"/>
    </source>
</evidence>
<dbReference type="AlphaFoldDB" id="A0A9Q0DAP0"/>
<feature type="region of interest" description="Disordered" evidence="1">
    <location>
        <begin position="128"/>
        <end position="148"/>
    </location>
</feature>
<gene>
    <name evidence="2" type="ORF">NHX12_013820</name>
</gene>
<comment type="caution">
    <text evidence="2">The sequence shown here is derived from an EMBL/GenBank/DDBJ whole genome shotgun (WGS) entry which is preliminary data.</text>
</comment>
<reference evidence="2" key="1">
    <citation type="submission" date="2022-07" db="EMBL/GenBank/DDBJ databases">
        <title>Chromosome-level genome of Muraenolepis orangiensis.</title>
        <authorList>
            <person name="Kim J."/>
        </authorList>
    </citation>
    <scope>NUCLEOTIDE SEQUENCE</scope>
    <source>
        <strain evidence="2">KU_S4_2022</strain>
        <tissue evidence="2">Muscle</tissue>
    </source>
</reference>
<evidence type="ECO:0000313" key="2">
    <source>
        <dbReference type="EMBL" id="KAJ3585098.1"/>
    </source>
</evidence>
<dbReference type="Proteomes" id="UP001148018">
    <property type="component" value="Unassembled WGS sequence"/>
</dbReference>